<dbReference type="CDD" id="cd11060">
    <property type="entry name" value="CYP57A1-like"/>
    <property type="match status" value="1"/>
</dbReference>
<dbReference type="PROSITE" id="PS51257">
    <property type="entry name" value="PROKAR_LIPOPROTEIN"/>
    <property type="match status" value="1"/>
</dbReference>
<evidence type="ECO:0000256" key="3">
    <source>
        <dbReference type="ARBA" id="ARBA00023004"/>
    </source>
</evidence>
<dbReference type="PANTHER" id="PTHR24305">
    <property type="entry name" value="CYTOCHROME P450"/>
    <property type="match status" value="1"/>
</dbReference>
<evidence type="ECO:0000313" key="6">
    <source>
        <dbReference type="EMBL" id="PFH61477.1"/>
    </source>
</evidence>
<dbReference type="SUPFAM" id="SSF48264">
    <property type="entry name" value="Cytochrome P450"/>
    <property type="match status" value="1"/>
</dbReference>
<dbReference type="GO" id="GO:0020037">
    <property type="term" value="F:heme binding"/>
    <property type="evidence" value="ECO:0007669"/>
    <property type="project" value="InterPro"/>
</dbReference>
<keyword evidence="2 4" id="KW-0479">Metal-binding</keyword>
<keyword evidence="7" id="KW-1185">Reference proteome</keyword>
<dbReference type="Gene3D" id="1.10.630.10">
    <property type="entry name" value="Cytochrome P450"/>
    <property type="match status" value="1"/>
</dbReference>
<dbReference type="OrthoDB" id="1470350at2759"/>
<protein>
    <recommendedName>
        <fullName evidence="8">Pisatin demethylase</fullName>
    </recommendedName>
</protein>
<dbReference type="GO" id="GO:0016705">
    <property type="term" value="F:oxidoreductase activity, acting on paired donors, with incorporation or reduction of molecular oxygen"/>
    <property type="evidence" value="ECO:0007669"/>
    <property type="project" value="InterPro"/>
</dbReference>
<keyword evidence="1 4" id="KW-0349">Heme</keyword>
<keyword evidence="5" id="KW-0472">Membrane</keyword>
<evidence type="ECO:0000313" key="7">
    <source>
        <dbReference type="Proteomes" id="UP000037136"/>
    </source>
</evidence>
<dbReference type="InterPro" id="IPR036396">
    <property type="entry name" value="Cyt_P450_sf"/>
</dbReference>
<evidence type="ECO:0000256" key="4">
    <source>
        <dbReference type="PIRSR" id="PIRSR602401-1"/>
    </source>
</evidence>
<keyword evidence="5" id="KW-1133">Transmembrane helix</keyword>
<dbReference type="GO" id="GO:0004497">
    <property type="term" value="F:monooxygenase activity"/>
    <property type="evidence" value="ECO:0007669"/>
    <property type="project" value="InterPro"/>
</dbReference>
<evidence type="ECO:0000256" key="5">
    <source>
        <dbReference type="SAM" id="Phobius"/>
    </source>
</evidence>
<reference evidence="6 7" key="1">
    <citation type="journal article" date="2015" name="BMC Genomics">
        <title>Gene expression during zombie ant biting behavior reflects the complexity underlying fungal parasitic behavioral manipulation.</title>
        <authorList>
            <person name="de Bekker C."/>
            <person name="Ohm R.A."/>
            <person name="Loreto R.G."/>
            <person name="Sebastian A."/>
            <person name="Albert I."/>
            <person name="Merrow M."/>
            <person name="Brachmann A."/>
            <person name="Hughes D.P."/>
        </authorList>
    </citation>
    <scope>NUCLEOTIDE SEQUENCE [LARGE SCALE GENOMIC DNA]</scope>
    <source>
        <strain evidence="6 7">SC16a</strain>
    </source>
</reference>
<feature type="transmembrane region" description="Helical" evidence="5">
    <location>
        <begin position="12"/>
        <end position="30"/>
    </location>
</feature>
<dbReference type="Pfam" id="PF00067">
    <property type="entry name" value="p450"/>
    <property type="match status" value="1"/>
</dbReference>
<comment type="cofactor">
    <cofactor evidence="4">
        <name>heme</name>
        <dbReference type="ChEBI" id="CHEBI:30413"/>
    </cofactor>
</comment>
<dbReference type="GO" id="GO:0005506">
    <property type="term" value="F:iron ion binding"/>
    <property type="evidence" value="ECO:0007669"/>
    <property type="project" value="InterPro"/>
</dbReference>
<proteinExistence type="predicted"/>
<organism evidence="6 7">
    <name type="scientific">Ophiocordyceps unilateralis</name>
    <name type="common">Zombie-ant fungus</name>
    <name type="synonym">Torrubia unilateralis</name>
    <dbReference type="NCBI Taxonomy" id="268505"/>
    <lineage>
        <taxon>Eukaryota</taxon>
        <taxon>Fungi</taxon>
        <taxon>Dikarya</taxon>
        <taxon>Ascomycota</taxon>
        <taxon>Pezizomycotina</taxon>
        <taxon>Sordariomycetes</taxon>
        <taxon>Hypocreomycetidae</taxon>
        <taxon>Hypocreales</taxon>
        <taxon>Ophiocordycipitaceae</taxon>
        <taxon>Ophiocordyceps</taxon>
    </lineage>
</organism>
<sequence length="502" mass="57157">MARHLVPVQSSLVPSLVASLVACFVIWRAWSTLRQYWRLRHVPGPRTAAFSKWWLLRAVAGGRTHLDLYEACQKYGSVTRVGPKDLVTSDPELMRRMLHVRTTYKRSDWYDGMRLDPSKDNVLSQRDDELHSKLRFKMAAGYSGKEVDNLEAKIDRNVLALIRLLDSKYVAANQPFDFGRKAQYFTLDVISDLAFGKPFGDLDSDSDVHKYISTMETNMPNIILTSSLPWLLSLLASPLLRWMLPSERDVIGVGRTMAIAKQVAAERFGPDKKVQRDMLGSFVARGLTQSEAESEILMQILAGSDTTATAIRATMLYIMSSPRVVNKLRAEMETAQLTWPVITDVEARNMAYLQAVIKEGLRMFPPVAGLMAKEVPKGGDTFKGVFFPEGTRIGYCAWGVARWPETWGPDAHEFRPERWIEASPERLREMDATVELVFGYGRWQCLGRNVALMELNKVFVELLRRFDLCLVNPARPWVSSNFGIFMQSEFWIKAYRREENVA</sequence>
<evidence type="ECO:0000256" key="1">
    <source>
        <dbReference type="ARBA" id="ARBA00022617"/>
    </source>
</evidence>
<dbReference type="InterPro" id="IPR050121">
    <property type="entry name" value="Cytochrome_P450_monoxygenase"/>
</dbReference>
<feature type="binding site" description="axial binding residue" evidence="4">
    <location>
        <position position="445"/>
    </location>
    <ligand>
        <name>heme</name>
        <dbReference type="ChEBI" id="CHEBI:30413"/>
    </ligand>
    <ligandPart>
        <name>Fe</name>
        <dbReference type="ChEBI" id="CHEBI:18248"/>
    </ligandPart>
</feature>
<dbReference type="PRINTS" id="PR00463">
    <property type="entry name" value="EP450I"/>
</dbReference>
<dbReference type="PRINTS" id="PR00385">
    <property type="entry name" value="P450"/>
</dbReference>
<dbReference type="InterPro" id="IPR001128">
    <property type="entry name" value="Cyt_P450"/>
</dbReference>
<evidence type="ECO:0008006" key="8">
    <source>
        <dbReference type="Google" id="ProtNLM"/>
    </source>
</evidence>
<dbReference type="EMBL" id="LAZP02000070">
    <property type="protein sequence ID" value="PFH61477.1"/>
    <property type="molecule type" value="Genomic_DNA"/>
</dbReference>
<dbReference type="PANTHER" id="PTHR24305:SF168">
    <property type="entry name" value="P450, PUTATIVE (EUROFUNG)-RELATED"/>
    <property type="match status" value="1"/>
</dbReference>
<gene>
    <name evidence="6" type="ORF">XA68_17308</name>
</gene>
<comment type="caution">
    <text evidence="6">The sequence shown here is derived from an EMBL/GenBank/DDBJ whole genome shotgun (WGS) entry which is preliminary data.</text>
</comment>
<evidence type="ECO:0000256" key="2">
    <source>
        <dbReference type="ARBA" id="ARBA00022723"/>
    </source>
</evidence>
<keyword evidence="3 4" id="KW-0408">Iron</keyword>
<keyword evidence="5" id="KW-0812">Transmembrane</keyword>
<dbReference type="Proteomes" id="UP000037136">
    <property type="component" value="Unassembled WGS sequence"/>
</dbReference>
<dbReference type="InterPro" id="IPR002401">
    <property type="entry name" value="Cyt_P450_E_grp-I"/>
</dbReference>
<accession>A0A2A9PKQ6</accession>
<dbReference type="AlphaFoldDB" id="A0A2A9PKQ6"/>
<name>A0A2A9PKQ6_OPHUN</name>
<dbReference type="STRING" id="268505.A0A2A9PKQ6"/>
<reference evidence="6 7" key="2">
    <citation type="journal article" date="2017" name="Sci. Rep.">
        <title>Ant-infecting Ophiocordyceps genomes reveal a high diversity of potential behavioral manipulation genes and a possible major role for enterotoxins.</title>
        <authorList>
            <person name="de Bekker C."/>
            <person name="Ohm R.A."/>
            <person name="Evans H.C."/>
            <person name="Brachmann A."/>
            <person name="Hughes D.P."/>
        </authorList>
    </citation>
    <scope>NUCLEOTIDE SEQUENCE [LARGE SCALE GENOMIC DNA]</scope>
    <source>
        <strain evidence="6 7">SC16a</strain>
    </source>
</reference>